<evidence type="ECO:0000313" key="12">
    <source>
        <dbReference type="EMBL" id="PIZ00040.1"/>
    </source>
</evidence>
<dbReference type="EMBL" id="PFUW01000021">
    <property type="protein sequence ID" value="PJB04030.1"/>
    <property type="molecule type" value="Genomic_DNA"/>
</dbReference>
<evidence type="ECO:0000256" key="2">
    <source>
        <dbReference type="ARBA" id="ARBA00022833"/>
    </source>
</evidence>
<feature type="binding site" evidence="5">
    <location>
        <position position="23"/>
    </location>
    <ligand>
        <name>Zn(2+)</name>
        <dbReference type="ChEBI" id="CHEBI:29105"/>
    </ligand>
</feature>
<dbReference type="SUPFAM" id="SSF57829">
    <property type="entry name" value="Zn-binding ribosomal proteins"/>
    <property type="match status" value="1"/>
</dbReference>
<evidence type="ECO:0000313" key="11">
    <source>
        <dbReference type="EMBL" id="PIX28249.1"/>
    </source>
</evidence>
<evidence type="ECO:0000313" key="10">
    <source>
        <dbReference type="EMBL" id="PIV89833.1"/>
    </source>
</evidence>
<proteinExistence type="inferred from homology"/>
<evidence type="ECO:0000313" key="8">
    <source>
        <dbReference type="EMBL" id="PIV13626.1"/>
    </source>
</evidence>
<comment type="similarity">
    <text evidence="1 5">Belongs to the eukaryotic ribosomal protein eS27 family.</text>
</comment>
<dbReference type="GO" id="GO:0006412">
    <property type="term" value="P:translation"/>
    <property type="evidence" value="ECO:0007669"/>
    <property type="project" value="UniProtKB-UniRule"/>
</dbReference>
<dbReference type="GO" id="GO:0003735">
    <property type="term" value="F:structural constituent of ribosome"/>
    <property type="evidence" value="ECO:0007669"/>
    <property type="project" value="InterPro"/>
</dbReference>
<evidence type="ECO:0000256" key="6">
    <source>
        <dbReference type="SAM" id="MobiDB-lite"/>
    </source>
</evidence>
<feature type="zinc finger region" description="C4-type" evidence="5">
    <location>
        <begin position="20"/>
        <end position="42"/>
    </location>
</feature>
<dbReference type="Proteomes" id="UP000228874">
    <property type="component" value="Unassembled WGS sequence"/>
</dbReference>
<evidence type="ECO:0000313" key="15">
    <source>
        <dbReference type="Proteomes" id="UP000228874"/>
    </source>
</evidence>
<dbReference type="EMBL" id="PFIH01000015">
    <property type="protein sequence ID" value="PIX28249.1"/>
    <property type="molecule type" value="Genomic_DNA"/>
</dbReference>
<feature type="region of interest" description="Disordered" evidence="6">
    <location>
        <begin position="79"/>
        <end position="132"/>
    </location>
</feature>
<evidence type="ECO:0000313" key="7">
    <source>
        <dbReference type="EMBL" id="PIN66599.1"/>
    </source>
</evidence>
<dbReference type="PANTHER" id="PTHR11594">
    <property type="entry name" value="40S RIBOSOMAL PROTEIN S27"/>
    <property type="match status" value="1"/>
</dbReference>
<keyword evidence="5" id="KW-0479">Metal-binding</keyword>
<dbReference type="Proteomes" id="UP000228989">
    <property type="component" value="Unassembled WGS sequence"/>
</dbReference>
<dbReference type="Proteomes" id="UP000230713">
    <property type="component" value="Unassembled WGS sequence"/>
</dbReference>
<evidence type="ECO:0000256" key="5">
    <source>
        <dbReference type="HAMAP-Rule" id="MF_00371"/>
    </source>
</evidence>
<dbReference type="NCBIfam" id="NF001629">
    <property type="entry name" value="PRK00415.1"/>
    <property type="match status" value="1"/>
</dbReference>
<dbReference type="EMBL" id="PETW01000010">
    <property type="protein sequence ID" value="PIV46574.1"/>
    <property type="molecule type" value="Genomic_DNA"/>
</dbReference>
<evidence type="ECO:0000313" key="9">
    <source>
        <dbReference type="EMBL" id="PIV46574.1"/>
    </source>
</evidence>
<evidence type="ECO:0000313" key="16">
    <source>
        <dbReference type="Proteomes" id="UP000228888"/>
    </source>
</evidence>
<dbReference type="Proteomes" id="UP000229789">
    <property type="component" value="Unassembled WGS sequence"/>
</dbReference>
<evidence type="ECO:0000256" key="4">
    <source>
        <dbReference type="ARBA" id="ARBA00023274"/>
    </source>
</evidence>
<feature type="compositionally biased region" description="Basic residues" evidence="6">
    <location>
        <begin position="119"/>
        <end position="132"/>
    </location>
</feature>
<feature type="compositionally biased region" description="Polar residues" evidence="6">
    <location>
        <begin position="79"/>
        <end position="97"/>
    </location>
</feature>
<dbReference type="InterPro" id="IPR000592">
    <property type="entry name" value="Ribosomal_eS27"/>
</dbReference>
<reference evidence="15 16" key="2">
    <citation type="submission" date="2017-09" db="EMBL/GenBank/DDBJ databases">
        <title>Depth-based differentiation of microbial function through sediment-hosted aquifers and enrichment of novel symbionts in the deep terrestrial subsurface.</title>
        <authorList>
            <person name="Probst A.J."/>
            <person name="Ladd B."/>
            <person name="Jarett J.K."/>
            <person name="Geller-Mcgrath D.E."/>
            <person name="Sieber C.M.K."/>
            <person name="Emerson J.B."/>
            <person name="Anantharaman K."/>
            <person name="Thomas B.C."/>
            <person name="Malmstrom R."/>
            <person name="Stieglmeier M."/>
            <person name="Klingl A."/>
            <person name="Woyke T."/>
            <person name="Ryan C.M."/>
            <person name="Banfield J.F."/>
        </authorList>
    </citation>
    <scope>NUCLEOTIDE SEQUENCE [LARGE SCALE GENOMIC DNA]</scope>
</reference>
<organism evidence="7 17">
    <name type="scientific">Huberarchaeum crystalense</name>
    <dbReference type="NCBI Taxonomy" id="2014257"/>
    <lineage>
        <taxon>Archaea</taxon>
        <taxon>Candidatus Huberarchaeota</taxon>
        <taxon>Candidatus Huberarchaeia</taxon>
        <taxon>Candidatus Huberarchaeales</taxon>
        <taxon>Candidatus Huberarchaeaceae</taxon>
        <taxon>Candidatus Huberarchaeum</taxon>
    </lineage>
</organism>
<accession>A0A2G9LJ88</accession>
<accession>A0A2H9M7M3</accession>
<dbReference type="EMBL" id="PFFF01000016">
    <property type="protein sequence ID" value="PIV89833.1"/>
    <property type="molecule type" value="Genomic_DNA"/>
</dbReference>
<evidence type="ECO:0000313" key="13">
    <source>
        <dbReference type="EMBL" id="PJB04030.1"/>
    </source>
</evidence>
<accession>A0A2H9MP61</accession>
<dbReference type="HAMAP" id="MF_00371">
    <property type="entry name" value="Ribosomal_eS27"/>
    <property type="match status" value="1"/>
</dbReference>
<accession>A0A2H9M1W9</accession>
<dbReference type="InterPro" id="IPR023407">
    <property type="entry name" value="Ribosomal_eS27_Zn-bd_dom_sf"/>
</dbReference>
<feature type="binding site" evidence="5">
    <location>
        <position position="39"/>
    </location>
    <ligand>
        <name>Zn(2+)</name>
        <dbReference type="ChEBI" id="CHEBI:29105"/>
    </ligand>
</feature>
<dbReference type="Proteomes" id="UP000228888">
    <property type="component" value="Unassembled WGS sequence"/>
</dbReference>
<accession>A0A2H9N2X2</accession>
<feature type="binding site" evidence="5">
    <location>
        <position position="42"/>
    </location>
    <ligand>
        <name>Zn(2+)</name>
        <dbReference type="ChEBI" id="CHEBI:29105"/>
    </ligand>
</feature>
<comment type="subunit">
    <text evidence="5">Part of the 30S ribosomal subunit.</text>
</comment>
<dbReference type="Gene3D" id="2.20.25.100">
    <property type="entry name" value="Zn-binding ribosomal proteins"/>
    <property type="match status" value="1"/>
</dbReference>
<evidence type="ECO:0000313" key="14">
    <source>
        <dbReference type="EMBL" id="PJC01300.1"/>
    </source>
</evidence>
<feature type="binding site" evidence="5">
    <location>
        <position position="20"/>
    </location>
    <ligand>
        <name>Zn(2+)</name>
        <dbReference type="ChEBI" id="CHEBI:29105"/>
    </ligand>
</feature>
<evidence type="ECO:0000256" key="1">
    <source>
        <dbReference type="ARBA" id="ARBA00010919"/>
    </source>
</evidence>
<dbReference type="Pfam" id="PF01667">
    <property type="entry name" value="Ribosomal_S27e"/>
    <property type="match status" value="1"/>
</dbReference>
<gene>
    <name evidence="5" type="primary">rps27e</name>
    <name evidence="14" type="ORF">CO072_01685</name>
    <name evidence="13" type="ORF">CO124_01440</name>
    <name evidence="9" type="ORF">COS22_00590</name>
    <name evidence="8" type="ORF">COS45_01885</name>
    <name evidence="10" type="ORF">COW47_00675</name>
    <name evidence="7" type="ORF">COW69_01370</name>
    <name evidence="12" type="ORF">COY63_00170</name>
    <name evidence="11" type="ORF">COZ66_00405</name>
</gene>
<keyword evidence="2 5" id="KW-0862">Zinc</keyword>
<dbReference type="Proteomes" id="UP000230477">
    <property type="component" value="Unassembled WGS sequence"/>
</dbReference>
<keyword evidence="3 5" id="KW-0689">Ribosomal protein</keyword>
<dbReference type="InterPro" id="IPR011332">
    <property type="entry name" value="Ribosomal_zn-bd"/>
</dbReference>
<sequence>MTTVEKLFKNPNSRFLEVECKNCHNKQIIFNKATAVIKCNNCGKVLARPTGGKSEILTKIIRVGDENNDLHLLSSAQNLESTPAITNSNASNRSIHSFSKKSKINPLTKKVQIDEKTTPTHKKQKSKNTQKQ</sequence>
<name>A0A2G9LJ88_HUBC1</name>
<comment type="cofactor">
    <cofactor evidence="5">
        <name>Zn(2+)</name>
        <dbReference type="ChEBI" id="CHEBI:29105"/>
    </cofactor>
    <text evidence="5">Binds 1 zinc ion per subunit.</text>
</comment>
<dbReference type="EMBL" id="PEUT01000048">
    <property type="protein sequence ID" value="PIV13626.1"/>
    <property type="molecule type" value="Genomic_DNA"/>
</dbReference>
<accession>A0A2H9QSY3</accession>
<keyword evidence="5" id="KW-0863">Zinc-finger</keyword>
<reference evidence="7 17" key="1">
    <citation type="submission" date="2017-09" db="EMBL/GenBank/DDBJ databases">
        <title>Depth-based differentiation of microbial function through sediment-hosted aquifers and enrichment of novel symbionts in the deep terrestrial subsurface.</title>
        <authorList>
            <person name="Probst A.J."/>
            <person name="Ladd B."/>
            <person name="Jarett J.K."/>
            <person name="Geller-Mcgrath D.E."/>
            <person name="Sieber C.M."/>
            <person name="Emerson J.B."/>
            <person name="Anantharaman K."/>
            <person name="Thomas B.C."/>
            <person name="Malmstrom R."/>
            <person name="Stieglmeier M."/>
            <person name="Klingl A."/>
            <person name="Woyke T."/>
            <person name="Ryan C.M."/>
            <person name="Banfield J.F."/>
        </authorList>
    </citation>
    <scope>NUCLEOTIDE SEQUENCE [LARGE SCALE GENOMIC DNA]</scope>
    <source>
        <strain evidence="9">CG02_land_8_20_14_3_00_31_209</strain>
        <strain evidence="8">CG03_land_8_20_14_0_80_31_114</strain>
        <strain evidence="10">CG17_big_fil_post_rev_8_21_14_2_50_31_73</strain>
        <strain evidence="7">CG18_big_fil_WC_8_21_14_2_50_31_19</strain>
        <strain evidence="12">CG_4_10_14_0_8_um_filter_31_133</strain>
        <strain evidence="11">CG_4_8_14_3_um_filter</strain>
        <strain evidence="14">CG_4_9_14_0_8_um_filter_31_21</strain>
        <strain evidence="13">CG_4_9_14_3_um_filter_31_125</strain>
    </source>
</reference>
<evidence type="ECO:0000256" key="3">
    <source>
        <dbReference type="ARBA" id="ARBA00022980"/>
    </source>
</evidence>
<dbReference type="EMBL" id="PFMG01000008">
    <property type="protein sequence ID" value="PIZ00040.1"/>
    <property type="molecule type" value="Genomic_DNA"/>
</dbReference>
<dbReference type="GO" id="GO:1990904">
    <property type="term" value="C:ribonucleoprotein complex"/>
    <property type="evidence" value="ECO:0007669"/>
    <property type="project" value="UniProtKB-KW"/>
</dbReference>
<dbReference type="Proteomes" id="UP000231232">
    <property type="component" value="Unassembled WGS sequence"/>
</dbReference>
<accession>A0A2H9RDH6</accession>
<dbReference type="AlphaFoldDB" id="A0A2G9LJ88"/>
<dbReference type="EMBL" id="PCUF01000015">
    <property type="protein sequence ID" value="PIN66599.1"/>
    <property type="molecule type" value="Genomic_DNA"/>
</dbReference>
<dbReference type="EMBL" id="PFSX01000043">
    <property type="protein sequence ID" value="PJC01300.1"/>
    <property type="molecule type" value="Genomic_DNA"/>
</dbReference>
<comment type="caution">
    <text evidence="7">The sequence shown here is derived from an EMBL/GenBank/DDBJ whole genome shotgun (WGS) entry which is preliminary data.</text>
</comment>
<dbReference type="GO" id="GO:0008270">
    <property type="term" value="F:zinc ion binding"/>
    <property type="evidence" value="ECO:0007669"/>
    <property type="project" value="UniProtKB-UniRule"/>
</dbReference>
<accession>A0A2H9P978</accession>
<protein>
    <recommendedName>
        <fullName evidence="5">Small ribosomal subunit protein eS27</fullName>
    </recommendedName>
</protein>
<dbReference type="GO" id="GO:0005840">
    <property type="term" value="C:ribosome"/>
    <property type="evidence" value="ECO:0007669"/>
    <property type="project" value="UniProtKB-KW"/>
</dbReference>
<dbReference type="Proteomes" id="UP000231449">
    <property type="component" value="Unassembled WGS sequence"/>
</dbReference>
<keyword evidence="4 5" id="KW-0687">Ribonucleoprotein</keyword>
<evidence type="ECO:0000313" key="17">
    <source>
        <dbReference type="Proteomes" id="UP000229789"/>
    </source>
</evidence>